<keyword evidence="1" id="KW-1133">Transmembrane helix</keyword>
<dbReference type="Pfam" id="PF13787">
    <property type="entry name" value="HXXEE"/>
    <property type="match status" value="1"/>
</dbReference>
<dbReference type="STRING" id="553510.B1H19_28960"/>
<dbReference type="PROSITE" id="PS51257">
    <property type="entry name" value="PROKAR_LIPOPROTEIN"/>
    <property type="match status" value="1"/>
</dbReference>
<organism evidence="2 3">
    <name type="scientific">Streptomyces gilvosporeus</name>
    <dbReference type="NCBI Taxonomy" id="553510"/>
    <lineage>
        <taxon>Bacteria</taxon>
        <taxon>Bacillati</taxon>
        <taxon>Actinomycetota</taxon>
        <taxon>Actinomycetes</taxon>
        <taxon>Kitasatosporales</taxon>
        <taxon>Streptomycetaceae</taxon>
        <taxon>Streptomyces</taxon>
    </lineage>
</organism>
<dbReference type="EMBL" id="CP020569">
    <property type="protein sequence ID" value="ARF59763.1"/>
    <property type="molecule type" value="Genomic_DNA"/>
</dbReference>
<evidence type="ECO:0000313" key="2">
    <source>
        <dbReference type="EMBL" id="ARF59763.1"/>
    </source>
</evidence>
<dbReference type="OrthoDB" id="4808449at2"/>
<evidence type="ECO:0000313" key="3">
    <source>
        <dbReference type="Proteomes" id="UP000192726"/>
    </source>
</evidence>
<protein>
    <submittedName>
        <fullName evidence="2">HXXEE domain-containing protein</fullName>
    </submittedName>
</protein>
<name>A0A1V0U3J8_9ACTN</name>
<dbReference type="RefSeq" id="WP_083109937.1">
    <property type="nucleotide sequence ID" value="NZ_CP020569.1"/>
</dbReference>
<dbReference type="InterPro" id="IPR025671">
    <property type="entry name" value="HXXEE"/>
</dbReference>
<keyword evidence="3" id="KW-1185">Reference proteome</keyword>
<dbReference type="AlphaFoldDB" id="A0A1V0U3J8"/>
<feature type="transmembrane region" description="Helical" evidence="1">
    <location>
        <begin position="179"/>
        <end position="201"/>
    </location>
</feature>
<proteinExistence type="predicted"/>
<sequence>MTTFVKRLSGPPAAAPAAGSASCAGSASSVPYGVSPAVTLGLFAAWALHDAEEVAFGPRWIRENVPVLRRRFPQLPESVWEFMGSFDDREFRAAVGVMAVIVAGAAVSGQRSGGRSAFFQSTLDGFGLHGLLHLAQAAAVRGYTPGSATSPVLVLPFTLWARGRLRRAGVLRPLSVRGAVAGAAAAGAATVVSHTVARILIGRGRRAKRGSVRG</sequence>
<evidence type="ECO:0000256" key="1">
    <source>
        <dbReference type="SAM" id="Phobius"/>
    </source>
</evidence>
<reference evidence="2 3" key="1">
    <citation type="submission" date="2017-04" db="EMBL/GenBank/DDBJ databases">
        <title>Complete Genome Sequence of Streptomyces gilvosporeus F607, a Capable Producer of Natamycin.</title>
        <authorList>
            <person name="Zong G."/>
            <person name="Zhong C."/>
            <person name="Fu J."/>
            <person name="Qin R."/>
            <person name="Cao G."/>
        </authorList>
    </citation>
    <scope>NUCLEOTIDE SEQUENCE [LARGE SCALE GENOMIC DNA]</scope>
    <source>
        <strain evidence="2 3">F607</strain>
    </source>
</reference>
<keyword evidence="1" id="KW-0812">Transmembrane</keyword>
<keyword evidence="1" id="KW-0472">Membrane</keyword>
<gene>
    <name evidence="2" type="ORF">B1H19_28960</name>
</gene>
<dbReference type="Proteomes" id="UP000192726">
    <property type="component" value="Chromosome"/>
</dbReference>
<dbReference type="KEGG" id="sgv:B1H19_28960"/>
<accession>A0A1V0U3J8</accession>